<dbReference type="PROSITE" id="PS51886">
    <property type="entry name" value="TLDC"/>
    <property type="match status" value="1"/>
</dbReference>
<dbReference type="SMART" id="SM00584">
    <property type="entry name" value="TLDc"/>
    <property type="match status" value="1"/>
</dbReference>
<proteinExistence type="predicted"/>
<dbReference type="Pfam" id="PF07534">
    <property type="entry name" value="TLD"/>
    <property type="match status" value="1"/>
</dbReference>
<name>A0A7D9L798_PARCT</name>
<accession>A0A7D9L798</accession>
<organism evidence="1 2">
    <name type="scientific">Paramuricea clavata</name>
    <name type="common">Red gorgonian</name>
    <name type="synonym">Violescent sea-whip</name>
    <dbReference type="NCBI Taxonomy" id="317549"/>
    <lineage>
        <taxon>Eukaryota</taxon>
        <taxon>Metazoa</taxon>
        <taxon>Cnidaria</taxon>
        <taxon>Anthozoa</taxon>
        <taxon>Octocorallia</taxon>
        <taxon>Malacalcyonacea</taxon>
        <taxon>Plexauridae</taxon>
        <taxon>Paramuricea</taxon>
    </lineage>
</organism>
<sequence length="169" mass="19080">MEWLNNKSTWTLCWQASRHGWAASTFHTNCDFKGPTVTIVSVDAGKYVFGGYSDISWEGIMYVQKQSSSAFLFSLRNKDDLEPFKSLIAPGYELWAVYQSPYTGPAFGQDGIELYVSDNAQFSTCEANFGQVFKPPPGYKFNRKTTKVLLGGKEKFLPSEIETYYLADN</sequence>
<comment type="caution">
    <text evidence="1">The sequence shown here is derived from an EMBL/GenBank/DDBJ whole genome shotgun (WGS) entry which is preliminary data.</text>
</comment>
<gene>
    <name evidence="1" type="ORF">PACLA_8A060561</name>
</gene>
<reference evidence="1" key="1">
    <citation type="submission" date="2020-04" db="EMBL/GenBank/DDBJ databases">
        <authorList>
            <person name="Alioto T."/>
            <person name="Alioto T."/>
            <person name="Gomez Garrido J."/>
        </authorList>
    </citation>
    <scope>NUCLEOTIDE SEQUENCE</scope>
    <source>
        <strain evidence="1">A484AB</strain>
    </source>
</reference>
<dbReference type="OrthoDB" id="27341at2759"/>
<evidence type="ECO:0000313" key="1">
    <source>
        <dbReference type="EMBL" id="CAB4027190.1"/>
    </source>
</evidence>
<keyword evidence="2" id="KW-1185">Reference proteome</keyword>
<dbReference type="Proteomes" id="UP001152795">
    <property type="component" value="Unassembled WGS sequence"/>
</dbReference>
<dbReference type="InterPro" id="IPR006571">
    <property type="entry name" value="TLDc_dom"/>
</dbReference>
<dbReference type="AlphaFoldDB" id="A0A7D9L798"/>
<dbReference type="EMBL" id="CACRXK020014655">
    <property type="protein sequence ID" value="CAB4027190.1"/>
    <property type="molecule type" value="Genomic_DNA"/>
</dbReference>
<protein>
    <submittedName>
        <fullName evidence="1">Uncharacterized protein</fullName>
    </submittedName>
</protein>
<evidence type="ECO:0000313" key="2">
    <source>
        <dbReference type="Proteomes" id="UP001152795"/>
    </source>
</evidence>